<sequence length="178" mass="20444">MQDPQPTLNLDMVDHQPGDPVYSAETWGDQGFPKIVCTIARDLDVAAGAVYQVYIGEFEPLNLLRLDPKRGWFIYEKESADVMDYSSGTMILKKKFFTAKDYGDTPSLFITAFSNYIVVYYRLFGVRRLDVLLAQLGFLSHVLQLSETLNWESCLEYAMRRLTAIRDNDVHDVAEWNI</sequence>
<name>A0ABQ7P745_9HYPO</name>
<dbReference type="EMBL" id="SRPR01000416">
    <property type="protein sequence ID" value="KAG5953514.1"/>
    <property type="molecule type" value="Genomic_DNA"/>
</dbReference>
<proteinExistence type="predicted"/>
<dbReference type="Proteomes" id="UP000742024">
    <property type="component" value="Unassembled WGS sequence"/>
</dbReference>
<reference evidence="1 2" key="1">
    <citation type="journal article" date="2020" name="bioRxiv">
        <title>Whole genome comparisons of ergot fungi reveals the divergence and evolution of species within the genus Claviceps are the result of varying mechanisms driving genome evolution and host range expansion.</title>
        <authorList>
            <person name="Wyka S.A."/>
            <person name="Mondo S.J."/>
            <person name="Liu M."/>
            <person name="Dettman J."/>
            <person name="Nalam V."/>
            <person name="Broders K.D."/>
        </authorList>
    </citation>
    <scope>NUCLEOTIDE SEQUENCE [LARGE SCALE GENOMIC DNA]</scope>
    <source>
        <strain evidence="1 2">LM583</strain>
    </source>
</reference>
<comment type="caution">
    <text evidence="1">The sequence shown here is derived from an EMBL/GenBank/DDBJ whole genome shotgun (WGS) entry which is preliminary data.</text>
</comment>
<organism evidence="1 2">
    <name type="scientific">Claviceps arundinis</name>
    <dbReference type="NCBI Taxonomy" id="1623583"/>
    <lineage>
        <taxon>Eukaryota</taxon>
        <taxon>Fungi</taxon>
        <taxon>Dikarya</taxon>
        <taxon>Ascomycota</taxon>
        <taxon>Pezizomycotina</taxon>
        <taxon>Sordariomycetes</taxon>
        <taxon>Hypocreomycetidae</taxon>
        <taxon>Hypocreales</taxon>
        <taxon>Clavicipitaceae</taxon>
        <taxon>Claviceps</taxon>
    </lineage>
</organism>
<protein>
    <submittedName>
        <fullName evidence="1">Uncharacterized protein</fullName>
    </submittedName>
</protein>
<gene>
    <name evidence="1" type="ORF">E4U57_005353</name>
</gene>
<keyword evidence="2" id="KW-1185">Reference proteome</keyword>
<accession>A0ABQ7P745</accession>
<evidence type="ECO:0000313" key="2">
    <source>
        <dbReference type="Proteomes" id="UP000742024"/>
    </source>
</evidence>
<evidence type="ECO:0000313" key="1">
    <source>
        <dbReference type="EMBL" id="KAG5953514.1"/>
    </source>
</evidence>